<dbReference type="CDD" id="cd06225">
    <property type="entry name" value="HAMP"/>
    <property type="match status" value="1"/>
</dbReference>
<keyword evidence="10 11" id="KW-0472">Membrane</keyword>
<dbReference type="Pfam" id="PF00672">
    <property type="entry name" value="HAMP"/>
    <property type="match status" value="1"/>
</dbReference>
<dbReference type="Gene3D" id="3.30.565.10">
    <property type="entry name" value="Histidine kinase-like ATPase, C-terminal domain"/>
    <property type="match status" value="1"/>
</dbReference>
<dbReference type="InterPro" id="IPR005467">
    <property type="entry name" value="His_kinase_dom"/>
</dbReference>
<sequence length="491" mass="52638">MRDEAPIDDGDGLPPKRLGGGEGGALAPFRTSHFRVAAAYTLLFVVGAVLILGTTFVIASAEIRGVSEREIRHDIAAFHSAFAGGGAAELRHAVHEHSEGAPGDSFFLLLDADGAFVDGNIPASLFRDGWFEGRMDEATVRRSQELMDAAATNSDGEVRLFSFGDAIGPFRVLAGRNSHILHETREIILACLVYGAGAIALLAIGMGYLVARGPARRVEIVAGITRRIVAGRFDLRLPVTRRRDEIDHLSADINRMLARIETLMDSLRQVSNDIAHDLRTPLARLRQRLDTMLRRPPEPEAFAASIEAAIAEADGIIETFHALLRIAQVEAGARRARFRTLDLSALVAKVCEVYGDVADEAGHGWTATIAPGAFVEGDGDLLTQLLANLVENAIAHVPAPGRIAVALEPDAAGWRLVVADDGPGVPEAERERIFRRLYRLDRSRSTPGTGLGLAMVAAIADLHEACIEVGDNAPGLRLNVRFAAVQPALAA</sequence>
<keyword evidence="6 11" id="KW-0812">Transmembrane</keyword>
<dbReference type="InterPro" id="IPR050428">
    <property type="entry name" value="TCS_sensor_his_kinase"/>
</dbReference>
<gene>
    <name evidence="14" type="ORF">GGR04_003948</name>
</gene>
<dbReference type="InterPro" id="IPR036890">
    <property type="entry name" value="HATPase_C_sf"/>
</dbReference>
<feature type="transmembrane region" description="Helical" evidence="11">
    <location>
        <begin position="187"/>
        <end position="211"/>
    </location>
</feature>
<dbReference type="InterPro" id="IPR003661">
    <property type="entry name" value="HisK_dim/P_dom"/>
</dbReference>
<feature type="domain" description="Histidine kinase" evidence="12">
    <location>
        <begin position="273"/>
        <end position="486"/>
    </location>
</feature>
<keyword evidence="15" id="KW-1185">Reference proteome</keyword>
<feature type="domain" description="HAMP" evidence="13">
    <location>
        <begin position="215"/>
        <end position="265"/>
    </location>
</feature>
<dbReference type="InterPro" id="IPR036097">
    <property type="entry name" value="HisK_dim/P_sf"/>
</dbReference>
<keyword evidence="4" id="KW-0597">Phosphoprotein</keyword>
<dbReference type="SMART" id="SM00388">
    <property type="entry name" value="HisKA"/>
    <property type="match status" value="1"/>
</dbReference>
<name>A0A7W6H7J4_9HYPH</name>
<dbReference type="AlphaFoldDB" id="A0A7W6H7J4"/>
<evidence type="ECO:0000256" key="3">
    <source>
        <dbReference type="ARBA" id="ARBA00012438"/>
    </source>
</evidence>
<dbReference type="Pfam" id="PF02518">
    <property type="entry name" value="HATPase_c"/>
    <property type="match status" value="1"/>
</dbReference>
<reference evidence="14 15" key="1">
    <citation type="submission" date="2020-08" db="EMBL/GenBank/DDBJ databases">
        <title>Genomic Encyclopedia of Type Strains, Phase IV (KMG-IV): sequencing the most valuable type-strain genomes for metagenomic binning, comparative biology and taxonomic classification.</title>
        <authorList>
            <person name="Goeker M."/>
        </authorList>
    </citation>
    <scope>NUCLEOTIDE SEQUENCE [LARGE SCALE GENOMIC DNA]</scope>
    <source>
        <strain evidence="14 15">DSM 102238</strain>
    </source>
</reference>
<dbReference type="PROSITE" id="PS50109">
    <property type="entry name" value="HIS_KIN"/>
    <property type="match status" value="1"/>
</dbReference>
<feature type="transmembrane region" description="Helical" evidence="11">
    <location>
        <begin position="37"/>
        <end position="59"/>
    </location>
</feature>
<dbReference type="RefSeq" id="WP_183201601.1">
    <property type="nucleotide sequence ID" value="NZ_JACIEK010000014.1"/>
</dbReference>
<evidence type="ECO:0000313" key="14">
    <source>
        <dbReference type="EMBL" id="MBB4000074.1"/>
    </source>
</evidence>
<dbReference type="SUPFAM" id="SSF158472">
    <property type="entry name" value="HAMP domain-like"/>
    <property type="match status" value="1"/>
</dbReference>
<evidence type="ECO:0000256" key="5">
    <source>
        <dbReference type="ARBA" id="ARBA00022679"/>
    </source>
</evidence>
<comment type="subcellular location">
    <subcellularLocation>
        <location evidence="2">Membrane</location>
    </subcellularLocation>
</comment>
<dbReference type="SMART" id="SM00387">
    <property type="entry name" value="HATPase_c"/>
    <property type="match status" value="1"/>
</dbReference>
<dbReference type="SUPFAM" id="SSF55874">
    <property type="entry name" value="ATPase domain of HSP90 chaperone/DNA topoisomerase II/histidine kinase"/>
    <property type="match status" value="1"/>
</dbReference>
<dbReference type="Gene3D" id="1.10.287.130">
    <property type="match status" value="1"/>
</dbReference>
<dbReference type="GO" id="GO:0000155">
    <property type="term" value="F:phosphorelay sensor kinase activity"/>
    <property type="evidence" value="ECO:0007669"/>
    <property type="project" value="InterPro"/>
</dbReference>
<evidence type="ECO:0000256" key="1">
    <source>
        <dbReference type="ARBA" id="ARBA00000085"/>
    </source>
</evidence>
<evidence type="ECO:0000256" key="4">
    <source>
        <dbReference type="ARBA" id="ARBA00022553"/>
    </source>
</evidence>
<dbReference type="CDD" id="cd00082">
    <property type="entry name" value="HisKA"/>
    <property type="match status" value="1"/>
</dbReference>
<dbReference type="InterPro" id="IPR003594">
    <property type="entry name" value="HATPase_dom"/>
</dbReference>
<evidence type="ECO:0000256" key="2">
    <source>
        <dbReference type="ARBA" id="ARBA00004370"/>
    </source>
</evidence>
<proteinExistence type="predicted"/>
<comment type="caution">
    <text evidence="14">The sequence shown here is derived from an EMBL/GenBank/DDBJ whole genome shotgun (WGS) entry which is preliminary data.</text>
</comment>
<evidence type="ECO:0000256" key="8">
    <source>
        <dbReference type="ARBA" id="ARBA00022989"/>
    </source>
</evidence>
<dbReference type="SUPFAM" id="SSF47384">
    <property type="entry name" value="Homodimeric domain of signal transducing histidine kinase"/>
    <property type="match status" value="1"/>
</dbReference>
<dbReference type="EC" id="2.7.13.3" evidence="3"/>
<evidence type="ECO:0000256" key="10">
    <source>
        <dbReference type="ARBA" id="ARBA00023136"/>
    </source>
</evidence>
<keyword evidence="9" id="KW-0902">Two-component regulatory system</keyword>
<comment type="catalytic activity">
    <reaction evidence="1">
        <text>ATP + protein L-histidine = ADP + protein N-phospho-L-histidine.</text>
        <dbReference type="EC" id="2.7.13.3"/>
    </reaction>
</comment>
<dbReference type="GO" id="GO:0005886">
    <property type="term" value="C:plasma membrane"/>
    <property type="evidence" value="ECO:0007669"/>
    <property type="project" value="TreeGrafter"/>
</dbReference>
<dbReference type="PROSITE" id="PS50885">
    <property type="entry name" value="HAMP"/>
    <property type="match status" value="1"/>
</dbReference>
<evidence type="ECO:0000313" key="15">
    <source>
        <dbReference type="Proteomes" id="UP000542776"/>
    </source>
</evidence>
<dbReference type="PRINTS" id="PR00344">
    <property type="entry name" value="BCTRLSENSOR"/>
</dbReference>
<protein>
    <recommendedName>
        <fullName evidence="3">histidine kinase</fullName>
        <ecNumber evidence="3">2.7.13.3</ecNumber>
    </recommendedName>
</protein>
<dbReference type="Gene3D" id="6.10.340.10">
    <property type="match status" value="1"/>
</dbReference>
<dbReference type="InterPro" id="IPR004358">
    <property type="entry name" value="Sig_transdc_His_kin-like_C"/>
</dbReference>
<dbReference type="Pfam" id="PF00512">
    <property type="entry name" value="HisKA"/>
    <property type="match status" value="1"/>
</dbReference>
<dbReference type="PANTHER" id="PTHR45436">
    <property type="entry name" value="SENSOR HISTIDINE KINASE YKOH"/>
    <property type="match status" value="1"/>
</dbReference>
<dbReference type="SMART" id="SM00304">
    <property type="entry name" value="HAMP"/>
    <property type="match status" value="1"/>
</dbReference>
<keyword evidence="8 11" id="KW-1133">Transmembrane helix</keyword>
<dbReference type="EMBL" id="JACIEK010000014">
    <property type="protein sequence ID" value="MBB4000074.1"/>
    <property type="molecule type" value="Genomic_DNA"/>
</dbReference>
<dbReference type="Proteomes" id="UP000542776">
    <property type="component" value="Unassembled WGS sequence"/>
</dbReference>
<keyword evidence="5" id="KW-0808">Transferase</keyword>
<evidence type="ECO:0000259" key="12">
    <source>
        <dbReference type="PROSITE" id="PS50109"/>
    </source>
</evidence>
<dbReference type="InterPro" id="IPR003660">
    <property type="entry name" value="HAMP_dom"/>
</dbReference>
<keyword evidence="7 14" id="KW-0418">Kinase</keyword>
<evidence type="ECO:0000256" key="7">
    <source>
        <dbReference type="ARBA" id="ARBA00022777"/>
    </source>
</evidence>
<dbReference type="PANTHER" id="PTHR45436:SF8">
    <property type="entry name" value="HISTIDINE KINASE"/>
    <property type="match status" value="1"/>
</dbReference>
<evidence type="ECO:0000256" key="11">
    <source>
        <dbReference type="SAM" id="Phobius"/>
    </source>
</evidence>
<organism evidence="14 15">
    <name type="scientific">Aureimonas pseudogalii</name>
    <dbReference type="NCBI Taxonomy" id="1744844"/>
    <lineage>
        <taxon>Bacteria</taxon>
        <taxon>Pseudomonadati</taxon>
        <taxon>Pseudomonadota</taxon>
        <taxon>Alphaproteobacteria</taxon>
        <taxon>Hyphomicrobiales</taxon>
        <taxon>Aurantimonadaceae</taxon>
        <taxon>Aureimonas</taxon>
    </lineage>
</organism>
<evidence type="ECO:0000256" key="9">
    <source>
        <dbReference type="ARBA" id="ARBA00023012"/>
    </source>
</evidence>
<evidence type="ECO:0000259" key="13">
    <source>
        <dbReference type="PROSITE" id="PS50885"/>
    </source>
</evidence>
<accession>A0A7W6H7J4</accession>
<evidence type="ECO:0000256" key="6">
    <source>
        <dbReference type="ARBA" id="ARBA00022692"/>
    </source>
</evidence>